<evidence type="ECO:0000256" key="7">
    <source>
        <dbReference type="SAM" id="Phobius"/>
    </source>
</evidence>
<evidence type="ECO:0000313" key="9">
    <source>
        <dbReference type="EMBL" id="MDQ0473533.1"/>
    </source>
</evidence>
<comment type="subcellular location">
    <subcellularLocation>
        <location evidence="1">Cell membrane</location>
        <topology evidence="1">Multi-pass membrane protein</topology>
    </subcellularLocation>
</comment>
<dbReference type="InterPro" id="IPR018076">
    <property type="entry name" value="T2SS_GspF_dom"/>
</dbReference>
<sequence>MTAFRYRAVAPDGRTVTGQLEAAEEIEATRLVAASGLVPIEIVAAKISARPRPGIRRRLRPDESVALVREWSTLLSAGLTVDEALSVSLESGRRRAVTDAITRLRRAVRDGQAFHRALAEGGFLAREALALVEAGEAAGALPRVLERLADDMAQRRATEEGLATALLYPAVLLVTTIAALAVIVLVVAPNLAALFEGAGGKPPARVAALLSAADWIRFAAPLAGGLVVLAIAALIVMAREESGRRVIDTAMLRLPFFGSLLRSRESARFASAGALMIECGVVPTQALPLAAAAIGNRAMRSAIDAALTQAARGTPLTEALAQARALPTDLLAMIGVGLRTGRLADVMRHGGALHAARVRARIERFGALLTPAITVFAGAVVGGLAYMVLTAVTSLNEVAFQ</sequence>
<feature type="transmembrane region" description="Helical" evidence="7">
    <location>
        <begin position="215"/>
        <end position="237"/>
    </location>
</feature>
<dbReference type="Pfam" id="PF00482">
    <property type="entry name" value="T2SSF"/>
    <property type="match status" value="2"/>
</dbReference>
<keyword evidence="5 7" id="KW-1133">Transmembrane helix</keyword>
<keyword evidence="4 7" id="KW-0812">Transmembrane</keyword>
<evidence type="ECO:0000256" key="3">
    <source>
        <dbReference type="ARBA" id="ARBA00022475"/>
    </source>
</evidence>
<evidence type="ECO:0000313" key="10">
    <source>
        <dbReference type="Proteomes" id="UP001242480"/>
    </source>
</evidence>
<reference evidence="9 10" key="1">
    <citation type="submission" date="2023-07" db="EMBL/GenBank/DDBJ databases">
        <title>Genomic Encyclopedia of Type Strains, Phase IV (KMG-IV): sequencing the most valuable type-strain genomes for metagenomic binning, comparative biology and taxonomic classification.</title>
        <authorList>
            <person name="Goeker M."/>
        </authorList>
    </citation>
    <scope>NUCLEOTIDE SEQUENCE [LARGE SCALE GENOMIC DNA]</scope>
    <source>
        <strain evidence="9 10">DSM 19619</strain>
    </source>
</reference>
<dbReference type="PANTHER" id="PTHR30012">
    <property type="entry name" value="GENERAL SECRETION PATHWAY PROTEIN"/>
    <property type="match status" value="1"/>
</dbReference>
<feature type="domain" description="Type II secretion system protein GspF" evidence="8">
    <location>
        <begin position="274"/>
        <end position="388"/>
    </location>
</feature>
<proteinExistence type="inferred from homology"/>
<dbReference type="InterPro" id="IPR003004">
    <property type="entry name" value="GspF/PilC"/>
</dbReference>
<dbReference type="RefSeq" id="WP_307281958.1">
    <property type="nucleotide sequence ID" value="NZ_JAUSVX010000017.1"/>
</dbReference>
<keyword evidence="10" id="KW-1185">Reference proteome</keyword>
<evidence type="ECO:0000256" key="2">
    <source>
        <dbReference type="ARBA" id="ARBA00005745"/>
    </source>
</evidence>
<feature type="transmembrane region" description="Helical" evidence="7">
    <location>
        <begin position="165"/>
        <end position="195"/>
    </location>
</feature>
<dbReference type="Proteomes" id="UP001242480">
    <property type="component" value="Unassembled WGS sequence"/>
</dbReference>
<organism evidence="9 10">
    <name type="scientific">Labrys wisconsinensis</name>
    <dbReference type="NCBI Taxonomy" id="425677"/>
    <lineage>
        <taxon>Bacteria</taxon>
        <taxon>Pseudomonadati</taxon>
        <taxon>Pseudomonadota</taxon>
        <taxon>Alphaproteobacteria</taxon>
        <taxon>Hyphomicrobiales</taxon>
        <taxon>Xanthobacteraceae</taxon>
        <taxon>Labrys</taxon>
    </lineage>
</organism>
<gene>
    <name evidence="9" type="ORF">QO011_006569</name>
</gene>
<name>A0ABU0JJE4_9HYPH</name>
<evidence type="ECO:0000256" key="6">
    <source>
        <dbReference type="ARBA" id="ARBA00023136"/>
    </source>
</evidence>
<dbReference type="PRINTS" id="PR00812">
    <property type="entry name" value="BCTERIALGSPF"/>
</dbReference>
<evidence type="ECO:0000256" key="4">
    <source>
        <dbReference type="ARBA" id="ARBA00022692"/>
    </source>
</evidence>
<dbReference type="Gene3D" id="1.20.81.30">
    <property type="entry name" value="Type II secretion system (T2SS), domain F"/>
    <property type="match status" value="2"/>
</dbReference>
<comment type="caution">
    <text evidence="9">The sequence shown here is derived from an EMBL/GenBank/DDBJ whole genome shotgun (WGS) entry which is preliminary data.</text>
</comment>
<keyword evidence="6 7" id="KW-0472">Membrane</keyword>
<dbReference type="EMBL" id="JAUSVX010000017">
    <property type="protein sequence ID" value="MDQ0473533.1"/>
    <property type="molecule type" value="Genomic_DNA"/>
</dbReference>
<evidence type="ECO:0000256" key="1">
    <source>
        <dbReference type="ARBA" id="ARBA00004651"/>
    </source>
</evidence>
<feature type="transmembrane region" description="Helical" evidence="7">
    <location>
        <begin position="365"/>
        <end position="389"/>
    </location>
</feature>
<feature type="domain" description="Type II secretion system protein GspF" evidence="8">
    <location>
        <begin position="68"/>
        <end position="189"/>
    </location>
</feature>
<accession>A0ABU0JJE4</accession>
<protein>
    <submittedName>
        <fullName evidence="9">General secretion pathway protein F</fullName>
    </submittedName>
</protein>
<comment type="similarity">
    <text evidence="2">Belongs to the GSP F family.</text>
</comment>
<dbReference type="InterPro" id="IPR042094">
    <property type="entry name" value="T2SS_GspF_sf"/>
</dbReference>
<keyword evidence="3" id="KW-1003">Cell membrane</keyword>
<dbReference type="PANTHER" id="PTHR30012:SF0">
    <property type="entry name" value="TYPE II SECRETION SYSTEM PROTEIN F-RELATED"/>
    <property type="match status" value="1"/>
</dbReference>
<evidence type="ECO:0000256" key="5">
    <source>
        <dbReference type="ARBA" id="ARBA00022989"/>
    </source>
</evidence>
<evidence type="ECO:0000259" key="8">
    <source>
        <dbReference type="Pfam" id="PF00482"/>
    </source>
</evidence>